<feature type="region of interest" description="Disordered" evidence="1">
    <location>
        <begin position="1"/>
        <end position="29"/>
    </location>
</feature>
<accession>A0ABP9FAE4</accession>
<organism evidence="2 3">
    <name type="scientific">Actinomycetospora straminea</name>
    <dbReference type="NCBI Taxonomy" id="663607"/>
    <lineage>
        <taxon>Bacteria</taxon>
        <taxon>Bacillati</taxon>
        <taxon>Actinomycetota</taxon>
        <taxon>Actinomycetes</taxon>
        <taxon>Pseudonocardiales</taxon>
        <taxon>Pseudonocardiaceae</taxon>
        <taxon>Actinomycetospora</taxon>
    </lineage>
</organism>
<feature type="compositionally biased region" description="Basic and acidic residues" evidence="1">
    <location>
        <begin position="71"/>
        <end position="88"/>
    </location>
</feature>
<dbReference type="EMBL" id="BAABHQ010000030">
    <property type="protein sequence ID" value="GAA4896371.1"/>
    <property type="molecule type" value="Genomic_DNA"/>
</dbReference>
<sequence length="180" mass="19539">MQAAQGRGDGATGRELVVDEHERAVRRPAARVVGSEDVARGVAVLLVERGEHGGPRHDPPRGVDDVLGVQRVRDEVGERRRVLGEPDHHRRGGDRGQSLGDPVRERRARRPDAGRGDGDVLAQHAGHRQVRPPRIAAQGEADDLARRHVLLVGPDREAEGLHDDLAGPCPVRRVITHGCP</sequence>
<evidence type="ECO:0000313" key="3">
    <source>
        <dbReference type="Proteomes" id="UP001500457"/>
    </source>
</evidence>
<evidence type="ECO:0000313" key="2">
    <source>
        <dbReference type="EMBL" id="GAA4896371.1"/>
    </source>
</evidence>
<comment type="caution">
    <text evidence="2">The sequence shown here is derived from an EMBL/GenBank/DDBJ whole genome shotgun (WGS) entry which is preliminary data.</text>
</comment>
<reference evidence="3" key="1">
    <citation type="journal article" date="2019" name="Int. J. Syst. Evol. Microbiol.">
        <title>The Global Catalogue of Microorganisms (GCM) 10K type strain sequencing project: providing services to taxonomists for standard genome sequencing and annotation.</title>
        <authorList>
            <consortium name="The Broad Institute Genomics Platform"/>
            <consortium name="The Broad Institute Genome Sequencing Center for Infectious Disease"/>
            <person name="Wu L."/>
            <person name="Ma J."/>
        </authorList>
    </citation>
    <scope>NUCLEOTIDE SEQUENCE [LARGE SCALE GENOMIC DNA]</scope>
    <source>
        <strain evidence="3">JCM 17983</strain>
    </source>
</reference>
<feature type="compositionally biased region" description="Basic and acidic residues" evidence="1">
    <location>
        <begin position="102"/>
        <end position="118"/>
    </location>
</feature>
<feature type="compositionally biased region" description="Basic and acidic residues" evidence="1">
    <location>
        <begin position="49"/>
        <end position="64"/>
    </location>
</feature>
<proteinExistence type="predicted"/>
<feature type="compositionally biased region" description="Basic and acidic residues" evidence="1">
    <location>
        <begin position="16"/>
        <end position="25"/>
    </location>
</feature>
<keyword evidence="3" id="KW-1185">Reference proteome</keyword>
<protein>
    <submittedName>
        <fullName evidence="2">Uncharacterized protein</fullName>
    </submittedName>
</protein>
<dbReference type="Proteomes" id="UP001500457">
    <property type="component" value="Unassembled WGS sequence"/>
</dbReference>
<evidence type="ECO:0000256" key="1">
    <source>
        <dbReference type="SAM" id="MobiDB-lite"/>
    </source>
</evidence>
<feature type="region of interest" description="Disordered" evidence="1">
    <location>
        <begin position="49"/>
        <end position="141"/>
    </location>
</feature>
<name>A0ABP9FAE4_9PSEU</name>
<gene>
    <name evidence="2" type="ORF">GCM10023203_58540</name>
</gene>